<evidence type="ECO:0000313" key="2">
    <source>
        <dbReference type="Proteomes" id="UP000028926"/>
    </source>
</evidence>
<dbReference type="AlphaFoldDB" id="A0A077AUF1"/>
<name>A0A077AUF1_9PROT</name>
<dbReference type="KEGG" id="paca:ID47_03405"/>
<gene>
    <name evidence="1" type="ORF">ID47_03405</name>
</gene>
<evidence type="ECO:0000313" key="1">
    <source>
        <dbReference type="EMBL" id="AIK95991.1"/>
    </source>
</evidence>
<dbReference type="RefSeq" id="WP_038463787.1">
    <property type="nucleotide sequence ID" value="NZ_CP008941.1"/>
</dbReference>
<accession>A0A077AUF1</accession>
<protein>
    <submittedName>
        <fullName evidence="1">Uncharacterized protein</fullName>
    </submittedName>
</protein>
<reference evidence="1 2" key="1">
    <citation type="submission" date="2014-07" db="EMBL/GenBank/DDBJ databases">
        <title>Comparative genomic insights into amoeba endosymbionts belonging to the families of Holosporaceae and Candidatus Midichloriaceae within Rickettsiales.</title>
        <authorList>
            <person name="Wang Z."/>
            <person name="Wu M."/>
        </authorList>
    </citation>
    <scope>NUCLEOTIDE SEQUENCE [LARGE SCALE GENOMIC DNA]</scope>
    <source>
        <strain evidence="1">PRA3</strain>
    </source>
</reference>
<organism evidence="1 2">
    <name type="scientific">Candidatus Odyssella acanthamoebae</name>
    <dbReference type="NCBI Taxonomy" id="91604"/>
    <lineage>
        <taxon>Bacteria</taxon>
        <taxon>Pseudomonadati</taxon>
        <taxon>Pseudomonadota</taxon>
        <taxon>Alphaproteobacteria</taxon>
        <taxon>Holosporales</taxon>
        <taxon>Candidatus Paracaedibacteraceae</taxon>
        <taxon>Candidatus Odyssella</taxon>
    </lineage>
</organism>
<keyword evidence="2" id="KW-1185">Reference proteome</keyword>
<dbReference type="eggNOG" id="ENOG5031BNW">
    <property type="taxonomic scope" value="Bacteria"/>
</dbReference>
<dbReference type="STRING" id="91604.ID47_03405"/>
<dbReference type="EMBL" id="CP008941">
    <property type="protein sequence ID" value="AIK95991.1"/>
    <property type="molecule type" value="Genomic_DNA"/>
</dbReference>
<dbReference type="HOGENOM" id="CLU_2895657_0_0_5"/>
<sequence>MATISLVACSGNYKPELLPEPNAIKEGKGLFSGEDGTLTLYASDECVCESADATKATARSTK</sequence>
<proteinExistence type="predicted"/>
<dbReference type="Proteomes" id="UP000028926">
    <property type="component" value="Chromosome"/>
</dbReference>